<sequence>MVSVAVFTTDNAAGRELFTGCRSLVRSLYGRSARVRDHSSSGPASFATSSVAADLVIFDGTPDGPGEHRYGIIQSASFMLEHVLLVGRRYLPVNVVGTRRGGAPVYPHEQSNEAILEWIEHQLTGPDRIELPRPLWRKAVPPLLSSQNRVGARRAAGRQVFLSYRGTTYDIAKDLKRRIEQGVVDGGRRSVQLYEPGELAVEDEVLSPLMRWNVLSIISDAILDCEEFWVVDHPEYWRSWWTRGELATRAYFNDRAVLRVYDPVRGTVQEAGPEYQVTLAEAQRRRMARCFVNSHPEMMAPEAMVAMRGYAALGLQRIFRMASDEVFSDSFWSTPLLQCAACNRGRDAAPNDLDAFLTNRYPVLHPVPAADLVHAAGQGTPLPCPNEDCPGALRYRVELTPPRYVWYPLPVGPTATSLETLPTYRVVPV</sequence>
<gene>
    <name evidence="1" type="ORF">GCM10010365_75820</name>
</gene>
<evidence type="ECO:0000313" key="2">
    <source>
        <dbReference type="Proteomes" id="UP000622166"/>
    </source>
</evidence>
<protein>
    <submittedName>
        <fullName evidence="1">Uncharacterized protein</fullName>
    </submittedName>
</protein>
<reference evidence="1" key="2">
    <citation type="submission" date="2020-09" db="EMBL/GenBank/DDBJ databases">
        <authorList>
            <person name="Sun Q."/>
            <person name="Ohkuma M."/>
        </authorList>
    </citation>
    <scope>NUCLEOTIDE SEQUENCE</scope>
    <source>
        <strain evidence="1">JCM 4815</strain>
    </source>
</reference>
<dbReference type="RefSeq" id="WP_189867433.1">
    <property type="nucleotide sequence ID" value="NZ_BMVW01000032.1"/>
</dbReference>
<reference evidence="1" key="1">
    <citation type="journal article" date="2014" name="Int. J. Syst. Evol. Microbiol.">
        <title>Complete genome sequence of Corynebacterium casei LMG S-19264T (=DSM 44701T), isolated from a smear-ripened cheese.</title>
        <authorList>
            <consortium name="US DOE Joint Genome Institute (JGI-PGF)"/>
            <person name="Walter F."/>
            <person name="Albersmeier A."/>
            <person name="Kalinowski J."/>
            <person name="Ruckert C."/>
        </authorList>
    </citation>
    <scope>NUCLEOTIDE SEQUENCE</scope>
    <source>
        <strain evidence="1">JCM 4815</strain>
    </source>
</reference>
<dbReference type="Proteomes" id="UP000622166">
    <property type="component" value="Unassembled WGS sequence"/>
</dbReference>
<keyword evidence="2" id="KW-1185">Reference proteome</keyword>
<proteinExistence type="predicted"/>
<organism evidence="1 2">
    <name type="scientific">Streptomyces poonensis</name>
    <dbReference type="NCBI Taxonomy" id="68255"/>
    <lineage>
        <taxon>Bacteria</taxon>
        <taxon>Bacillati</taxon>
        <taxon>Actinomycetota</taxon>
        <taxon>Actinomycetes</taxon>
        <taxon>Kitasatosporales</taxon>
        <taxon>Streptomycetaceae</taxon>
        <taxon>Streptomyces</taxon>
    </lineage>
</organism>
<evidence type="ECO:0000313" key="1">
    <source>
        <dbReference type="EMBL" id="GGZ44173.1"/>
    </source>
</evidence>
<accession>A0A918UZ71</accession>
<dbReference type="EMBL" id="BMVW01000032">
    <property type="protein sequence ID" value="GGZ44173.1"/>
    <property type="molecule type" value="Genomic_DNA"/>
</dbReference>
<comment type="caution">
    <text evidence="1">The sequence shown here is derived from an EMBL/GenBank/DDBJ whole genome shotgun (WGS) entry which is preliminary data.</text>
</comment>
<name>A0A918UZ71_9ACTN</name>
<dbReference type="AlphaFoldDB" id="A0A918UZ71"/>